<reference evidence="9" key="1">
    <citation type="submission" date="2022-01" db="EMBL/GenBank/DDBJ databases">
        <authorList>
            <person name="Braso-Vives M."/>
        </authorList>
    </citation>
    <scope>NUCLEOTIDE SEQUENCE</scope>
</reference>
<gene>
    <name evidence="9" type="primary">KLHL20</name>
    <name evidence="9" type="ORF">BLAG_LOCUS3466</name>
</gene>
<evidence type="ECO:0000256" key="4">
    <source>
        <dbReference type="ARBA" id="ARBA00022786"/>
    </source>
</evidence>
<evidence type="ECO:0000259" key="7">
    <source>
        <dbReference type="SMART" id="SM00225"/>
    </source>
</evidence>
<proteinExistence type="predicted"/>
<evidence type="ECO:0000256" key="5">
    <source>
        <dbReference type="ARBA" id="ARBA00040631"/>
    </source>
</evidence>
<dbReference type="Pfam" id="PF01344">
    <property type="entry name" value="Kelch_1"/>
    <property type="match status" value="2"/>
</dbReference>
<feature type="region of interest" description="Disordered" evidence="6">
    <location>
        <begin position="34"/>
        <end position="58"/>
    </location>
</feature>
<dbReference type="SMART" id="SM00875">
    <property type="entry name" value="BACK"/>
    <property type="match status" value="1"/>
</dbReference>
<name>A0A8J9W795_BRALA</name>
<dbReference type="FunFam" id="3.30.710.10:FF:000001">
    <property type="entry name" value="Kelch-like family member 20"/>
    <property type="match status" value="1"/>
</dbReference>
<evidence type="ECO:0000313" key="9">
    <source>
        <dbReference type="EMBL" id="CAH1239085.1"/>
    </source>
</evidence>
<dbReference type="Gene3D" id="3.30.710.10">
    <property type="entry name" value="Potassium Channel Kv1.1, Chain A"/>
    <property type="match status" value="1"/>
</dbReference>
<dbReference type="InterPro" id="IPR015915">
    <property type="entry name" value="Kelch-typ_b-propeller"/>
</dbReference>
<sequence>MWGLGTCVERKFQVLRLCVWKHVMMMMEVPGPSHHVGTPAKRSTPDPHNFTSPDPSDGPSELQLHALRLIESLDELRQRNELCDVILSVDGQDIPAHRVVLAAVSQYFNAMFTHKVKESREYIVQLKDMEANAVEEIVKFAYKGHVQVTEENVQAILNAASLLQLNKVQDICCDFLKKELDPSNCLGIRNFAGTRGCFDLKNTADMYAQQHFEQVSQHEEFLQLPKEQLINLIERDHLSVKQEECVFLAVISWVRYDLANRADQLASVLEYVRLPLVSWEFLTKKVVAEELVSGREDTRKYLNEARQYHARHYHVDLRLSQVLNLRTCPRLSFGQAEYIYVIGGETVGRETIPSVERYSPHRDLWTTVSHLSSPRRGAGAAVIDKLLYVVGGSDGLWALNQVEVFNPQTEEFSPAADMLERRSSVAVLPYNSRLYACGGYDGSASLRSCERFDPNYNEWTKIAEMTSRRSMAGIAPLGVYIYIAGGYDGTSDLNTVEKYNTQLNEWSPVASMRSRRSMTGLASLDGKLYVVGGCDRSACLPDVEMYDQSVDVWTSVAAMCVPRSGVGVAVLGQTLYALGGYDGNDYHNSVEVYDHVTDKWEISSYMAIGRRRFGCCS</sequence>
<dbReference type="InterPro" id="IPR017096">
    <property type="entry name" value="BTB-kelch_protein"/>
</dbReference>
<dbReference type="InterPro" id="IPR011705">
    <property type="entry name" value="BACK"/>
</dbReference>
<dbReference type="Pfam" id="PF24681">
    <property type="entry name" value="Kelch_KLHDC2_KLHL20_DRC7"/>
    <property type="match status" value="1"/>
</dbReference>
<accession>A0A8J9W795</accession>
<feature type="domain" description="BACK" evidence="8">
    <location>
        <begin position="185"/>
        <end position="287"/>
    </location>
</feature>
<keyword evidence="3" id="KW-0677">Repeat</keyword>
<dbReference type="AlphaFoldDB" id="A0A8J9W795"/>
<feature type="domain" description="BTB" evidence="7">
    <location>
        <begin position="83"/>
        <end position="180"/>
    </location>
</feature>
<dbReference type="Pfam" id="PF00651">
    <property type="entry name" value="BTB"/>
    <property type="match status" value="1"/>
</dbReference>
<dbReference type="PANTHER" id="PTHR24412">
    <property type="entry name" value="KELCH PROTEIN"/>
    <property type="match status" value="1"/>
</dbReference>
<dbReference type="InterPro" id="IPR006652">
    <property type="entry name" value="Kelch_1"/>
</dbReference>
<dbReference type="FunFam" id="1.25.40.420:FF:000001">
    <property type="entry name" value="Kelch-like family member 12"/>
    <property type="match status" value="1"/>
</dbReference>
<dbReference type="PIRSF" id="PIRSF037037">
    <property type="entry name" value="Kelch-like_protein_gigaxonin"/>
    <property type="match status" value="1"/>
</dbReference>
<dbReference type="SUPFAM" id="SSF117281">
    <property type="entry name" value="Kelch motif"/>
    <property type="match status" value="2"/>
</dbReference>
<keyword evidence="4" id="KW-0833">Ubl conjugation pathway</keyword>
<dbReference type="Gene3D" id="1.25.40.420">
    <property type="match status" value="1"/>
</dbReference>
<dbReference type="InterPro" id="IPR000210">
    <property type="entry name" value="BTB/POZ_dom"/>
</dbReference>
<dbReference type="InterPro" id="IPR011333">
    <property type="entry name" value="SKP1/BTB/POZ_sf"/>
</dbReference>
<dbReference type="PANTHER" id="PTHR24412:SF451">
    <property type="entry name" value="KELCH-LIKE PROTEIN 20"/>
    <property type="match status" value="1"/>
</dbReference>
<dbReference type="SUPFAM" id="SSF54695">
    <property type="entry name" value="POZ domain"/>
    <property type="match status" value="1"/>
</dbReference>
<evidence type="ECO:0000259" key="8">
    <source>
        <dbReference type="SMART" id="SM00875"/>
    </source>
</evidence>
<evidence type="ECO:0000313" key="10">
    <source>
        <dbReference type="Proteomes" id="UP000838412"/>
    </source>
</evidence>
<evidence type="ECO:0000256" key="1">
    <source>
        <dbReference type="ARBA" id="ARBA00004906"/>
    </source>
</evidence>
<keyword evidence="10" id="KW-1185">Reference proteome</keyword>
<dbReference type="Proteomes" id="UP000838412">
    <property type="component" value="Chromosome 10"/>
</dbReference>
<protein>
    <recommendedName>
        <fullName evidence="5">Kelch-like protein 20</fullName>
    </recommendedName>
</protein>
<evidence type="ECO:0000256" key="2">
    <source>
        <dbReference type="ARBA" id="ARBA00022441"/>
    </source>
</evidence>
<comment type="pathway">
    <text evidence="1">Protein modification; protein ubiquitination.</text>
</comment>
<dbReference type="EMBL" id="OV696695">
    <property type="protein sequence ID" value="CAH1239085.1"/>
    <property type="molecule type" value="Genomic_DNA"/>
</dbReference>
<dbReference type="SMART" id="SM00225">
    <property type="entry name" value="BTB"/>
    <property type="match status" value="1"/>
</dbReference>
<dbReference type="Gene3D" id="2.120.10.80">
    <property type="entry name" value="Kelch-type beta propeller"/>
    <property type="match status" value="1"/>
</dbReference>
<evidence type="ECO:0000256" key="6">
    <source>
        <dbReference type="SAM" id="MobiDB-lite"/>
    </source>
</evidence>
<keyword evidence="2" id="KW-0880">Kelch repeat</keyword>
<evidence type="ECO:0000256" key="3">
    <source>
        <dbReference type="ARBA" id="ARBA00022737"/>
    </source>
</evidence>
<organism evidence="9 10">
    <name type="scientific">Branchiostoma lanceolatum</name>
    <name type="common">Common lancelet</name>
    <name type="synonym">Amphioxus lanceolatum</name>
    <dbReference type="NCBI Taxonomy" id="7740"/>
    <lineage>
        <taxon>Eukaryota</taxon>
        <taxon>Metazoa</taxon>
        <taxon>Chordata</taxon>
        <taxon>Cephalochordata</taxon>
        <taxon>Leptocardii</taxon>
        <taxon>Amphioxiformes</taxon>
        <taxon>Branchiostomatidae</taxon>
        <taxon>Branchiostoma</taxon>
    </lineage>
</organism>
<dbReference type="OrthoDB" id="45365at2759"/>
<dbReference type="Pfam" id="PF07707">
    <property type="entry name" value="BACK"/>
    <property type="match status" value="1"/>
</dbReference>
<dbReference type="SMART" id="SM00612">
    <property type="entry name" value="Kelch"/>
    <property type="match status" value="6"/>
</dbReference>